<protein>
    <submittedName>
        <fullName evidence="5">Serine protease</fullName>
    </submittedName>
</protein>
<name>A0ABN6L9R1_9BACT</name>
<evidence type="ECO:0000259" key="4">
    <source>
        <dbReference type="PROSITE" id="PS50106"/>
    </source>
</evidence>
<dbReference type="Gene3D" id="2.30.42.10">
    <property type="match status" value="1"/>
</dbReference>
<dbReference type="InterPro" id="IPR001940">
    <property type="entry name" value="Peptidase_S1C"/>
</dbReference>
<evidence type="ECO:0000313" key="6">
    <source>
        <dbReference type="Proteomes" id="UP001354989"/>
    </source>
</evidence>
<dbReference type="InterPro" id="IPR043504">
    <property type="entry name" value="Peptidase_S1_PA_chymotrypsin"/>
</dbReference>
<dbReference type="RefSeq" id="WP_338397108.1">
    <property type="nucleotide sequence ID" value="NZ_AP025292.1"/>
</dbReference>
<dbReference type="PANTHER" id="PTHR43343:SF3">
    <property type="entry name" value="PROTEASE DO-LIKE 8, CHLOROPLASTIC"/>
    <property type="match status" value="1"/>
</dbReference>
<sequence length="485" mass="52562">MKDWIRLGVVAIGTALATVFFINDFSDQNTGPAIRMVSQKYQTPIAKSVFSEGAGINADETTMPKNGFVEASRKSLPSVVYIKTFVQGRAVSSWYEYFMRGGDSSSGYQGVGSGSGVIYSTDGFIVTNNHVIDGADRIEVIHDKRTYEAKVVGRDPSTDLAVLKIKGNQLPNIEIASSKDLPVGAYVLAVGNPFNLTSTVTAGIVSAKGRQIHVNAGNFPLESFIQTDAAINPGNSGGALVDTHGRLVGINTAILSKTGSYAGYGFAVPVDIVTKVVDDIIKYGQVQKAFFGGQVVDITQEIVKKLELKAYDGVVLADVQKNGAALKAGLAVGDVILDIDGQQIDSQAEFEELISYRSPGDRIKLTYKRKGRIYSASLVLTNIDGKTGLVKKEVYADRELGAAFERVPTVERDMIGIDYGVRVVKIGNGWFRRLGIAEGFVVTEINNIKIKDPEQLVDILSRIRGRVIIEGVTAKGRRGYYRYYF</sequence>
<evidence type="ECO:0000313" key="5">
    <source>
        <dbReference type="EMBL" id="BDC99957.1"/>
    </source>
</evidence>
<dbReference type="Gene3D" id="2.40.10.10">
    <property type="entry name" value="Trypsin-like serine proteases"/>
    <property type="match status" value="2"/>
</dbReference>
<evidence type="ECO:0000256" key="3">
    <source>
        <dbReference type="ARBA" id="ARBA00022801"/>
    </source>
</evidence>
<accession>A0ABN6L9R1</accession>
<dbReference type="PANTHER" id="PTHR43343">
    <property type="entry name" value="PEPTIDASE S12"/>
    <property type="match status" value="1"/>
</dbReference>
<evidence type="ECO:0000256" key="1">
    <source>
        <dbReference type="ARBA" id="ARBA00010541"/>
    </source>
</evidence>
<feature type="domain" description="PDZ" evidence="4">
    <location>
        <begin position="280"/>
        <end position="371"/>
    </location>
</feature>
<dbReference type="SUPFAM" id="SSF50156">
    <property type="entry name" value="PDZ domain-like"/>
    <property type="match status" value="1"/>
</dbReference>
<dbReference type="InterPro" id="IPR001478">
    <property type="entry name" value="PDZ"/>
</dbReference>
<evidence type="ECO:0000256" key="2">
    <source>
        <dbReference type="ARBA" id="ARBA00022670"/>
    </source>
</evidence>
<proteinExistence type="inferred from homology"/>
<dbReference type="InterPro" id="IPR036034">
    <property type="entry name" value="PDZ_sf"/>
</dbReference>
<keyword evidence="6" id="KW-1185">Reference proteome</keyword>
<dbReference type="Pfam" id="PF13180">
    <property type="entry name" value="PDZ_2"/>
    <property type="match status" value="1"/>
</dbReference>
<dbReference type="Proteomes" id="UP001354989">
    <property type="component" value="Chromosome"/>
</dbReference>
<dbReference type="EMBL" id="AP025292">
    <property type="protein sequence ID" value="BDC99957.1"/>
    <property type="molecule type" value="Genomic_DNA"/>
</dbReference>
<gene>
    <name evidence="5" type="ORF">PEPS_22380</name>
</gene>
<dbReference type="PROSITE" id="PS50106">
    <property type="entry name" value="PDZ"/>
    <property type="match status" value="1"/>
</dbReference>
<dbReference type="GO" id="GO:0006508">
    <property type="term" value="P:proteolysis"/>
    <property type="evidence" value="ECO:0007669"/>
    <property type="project" value="UniProtKB-KW"/>
</dbReference>
<dbReference type="SMART" id="SM00228">
    <property type="entry name" value="PDZ"/>
    <property type="match status" value="1"/>
</dbReference>
<dbReference type="InterPro" id="IPR051201">
    <property type="entry name" value="Chloro_Bact_Ser_Proteases"/>
</dbReference>
<dbReference type="InterPro" id="IPR009003">
    <property type="entry name" value="Peptidase_S1_PA"/>
</dbReference>
<dbReference type="SUPFAM" id="SSF50494">
    <property type="entry name" value="Trypsin-like serine proteases"/>
    <property type="match status" value="1"/>
</dbReference>
<organism evidence="5 6">
    <name type="scientific">Persicobacter psychrovividus</name>
    <dbReference type="NCBI Taxonomy" id="387638"/>
    <lineage>
        <taxon>Bacteria</taxon>
        <taxon>Pseudomonadati</taxon>
        <taxon>Bacteroidota</taxon>
        <taxon>Cytophagia</taxon>
        <taxon>Cytophagales</taxon>
        <taxon>Persicobacteraceae</taxon>
        <taxon>Persicobacter</taxon>
    </lineage>
</organism>
<comment type="similarity">
    <text evidence="1">Belongs to the peptidase S1C family.</text>
</comment>
<keyword evidence="3" id="KW-0378">Hydrolase</keyword>
<reference evidence="5 6" key="1">
    <citation type="submission" date="2021-12" db="EMBL/GenBank/DDBJ databases">
        <title>Genome sequencing of bacteria with rrn-lacking chromosome and rrn-plasmid.</title>
        <authorList>
            <person name="Anda M."/>
            <person name="Iwasaki W."/>
        </authorList>
    </citation>
    <scope>NUCLEOTIDE SEQUENCE [LARGE SCALE GENOMIC DNA]</scope>
    <source>
        <strain evidence="5 6">NBRC 101262</strain>
    </source>
</reference>
<keyword evidence="2 5" id="KW-0645">Protease</keyword>
<dbReference type="PRINTS" id="PR00834">
    <property type="entry name" value="PROTEASES2C"/>
</dbReference>
<dbReference type="Pfam" id="PF13365">
    <property type="entry name" value="Trypsin_2"/>
    <property type="match status" value="1"/>
</dbReference>
<dbReference type="GO" id="GO:0008233">
    <property type="term" value="F:peptidase activity"/>
    <property type="evidence" value="ECO:0007669"/>
    <property type="project" value="UniProtKB-KW"/>
</dbReference>